<evidence type="ECO:0000313" key="3">
    <source>
        <dbReference type="Proteomes" id="UP000019141"/>
    </source>
</evidence>
<proteinExistence type="predicted"/>
<dbReference type="EMBL" id="AZHW01000392">
    <property type="protein sequence ID" value="ETW99927.1"/>
    <property type="molecule type" value="Genomic_DNA"/>
</dbReference>
<dbReference type="PANTHER" id="PTHR43798">
    <property type="entry name" value="MONOACYLGLYCEROL LIPASE"/>
    <property type="match status" value="1"/>
</dbReference>
<dbReference type="Proteomes" id="UP000019141">
    <property type="component" value="Unassembled WGS sequence"/>
</dbReference>
<dbReference type="PANTHER" id="PTHR43798:SF33">
    <property type="entry name" value="HYDROLASE, PUTATIVE (AFU_ORTHOLOGUE AFUA_2G14860)-RELATED"/>
    <property type="match status" value="1"/>
</dbReference>
<dbReference type="Pfam" id="PF12697">
    <property type="entry name" value="Abhydrolase_6"/>
    <property type="match status" value="1"/>
</dbReference>
<feature type="domain" description="AB hydrolase-1" evidence="1">
    <location>
        <begin position="16"/>
        <end position="244"/>
    </location>
</feature>
<comment type="caution">
    <text evidence="2">The sequence shown here is derived from an EMBL/GenBank/DDBJ whole genome shotgun (WGS) entry which is preliminary data.</text>
</comment>
<accession>W4LPP5</accession>
<dbReference type="GO" id="GO:0016020">
    <property type="term" value="C:membrane"/>
    <property type="evidence" value="ECO:0007669"/>
    <property type="project" value="TreeGrafter"/>
</dbReference>
<dbReference type="SUPFAM" id="SSF53474">
    <property type="entry name" value="alpha/beta-Hydrolases"/>
    <property type="match status" value="1"/>
</dbReference>
<gene>
    <name evidence="2" type="ORF">ETSY1_13145</name>
</gene>
<dbReference type="AlphaFoldDB" id="W4LPP5"/>
<name>W4LPP5_ENTF1</name>
<sequence length="256" mass="28456">MREPVSRQTAVQPLTIVAVHGNGGGASRFGRLHDHMPGNARFQAITLPGFADVPGDPSLRDLGDYARCVHRAAQASGPPCVVLGHGIGASIVLELIQRDTTGIDAIILHAPVGARLSARWFPRLMSLPGAREAGRQLFASRLARPLFKRLLFSQPVPDAIINRFFDEYRQCRAFSQMFDLITPAWFDTLRPVHLPAALLWGERERVLSLDQMQDYLALLPDCMTHTVPHWDHFPMLEQPGEYASTVVSLAQQLLKR</sequence>
<dbReference type="InterPro" id="IPR029058">
    <property type="entry name" value="AB_hydrolase_fold"/>
</dbReference>
<dbReference type="Gene3D" id="3.40.50.1820">
    <property type="entry name" value="alpha/beta hydrolase"/>
    <property type="match status" value="1"/>
</dbReference>
<dbReference type="InterPro" id="IPR000073">
    <property type="entry name" value="AB_hydrolase_1"/>
</dbReference>
<dbReference type="HOGENOM" id="CLU_1084562_0_0_7"/>
<protein>
    <recommendedName>
        <fullName evidence="1">AB hydrolase-1 domain-containing protein</fullName>
    </recommendedName>
</protein>
<evidence type="ECO:0000313" key="2">
    <source>
        <dbReference type="EMBL" id="ETW99927.1"/>
    </source>
</evidence>
<keyword evidence="3" id="KW-1185">Reference proteome</keyword>
<evidence type="ECO:0000259" key="1">
    <source>
        <dbReference type="Pfam" id="PF12697"/>
    </source>
</evidence>
<reference evidence="2 3" key="1">
    <citation type="journal article" date="2014" name="Nature">
        <title>An environmental bacterial taxon with a large and distinct metabolic repertoire.</title>
        <authorList>
            <person name="Wilson M.C."/>
            <person name="Mori T."/>
            <person name="Ruckert C."/>
            <person name="Uria A.R."/>
            <person name="Helf M.J."/>
            <person name="Takada K."/>
            <person name="Gernert C."/>
            <person name="Steffens U.A."/>
            <person name="Heycke N."/>
            <person name="Schmitt S."/>
            <person name="Rinke C."/>
            <person name="Helfrich E.J."/>
            <person name="Brachmann A.O."/>
            <person name="Gurgui C."/>
            <person name="Wakimoto T."/>
            <person name="Kracht M."/>
            <person name="Crusemann M."/>
            <person name="Hentschel U."/>
            <person name="Abe I."/>
            <person name="Matsunaga S."/>
            <person name="Kalinowski J."/>
            <person name="Takeyama H."/>
            <person name="Piel J."/>
        </authorList>
    </citation>
    <scope>NUCLEOTIDE SEQUENCE [LARGE SCALE GENOMIC DNA]</scope>
    <source>
        <strain evidence="3">TSY1</strain>
    </source>
</reference>
<dbReference type="InterPro" id="IPR050266">
    <property type="entry name" value="AB_hydrolase_sf"/>
</dbReference>
<organism evidence="2 3">
    <name type="scientific">Entotheonella factor</name>
    <dbReference type="NCBI Taxonomy" id="1429438"/>
    <lineage>
        <taxon>Bacteria</taxon>
        <taxon>Pseudomonadati</taxon>
        <taxon>Nitrospinota/Tectimicrobiota group</taxon>
        <taxon>Candidatus Tectimicrobiota</taxon>
        <taxon>Candidatus Entotheonellia</taxon>
        <taxon>Candidatus Entotheonellales</taxon>
        <taxon>Candidatus Entotheonellaceae</taxon>
        <taxon>Candidatus Entotheonella</taxon>
    </lineage>
</organism>